<keyword evidence="2" id="KW-0479">Metal-binding</keyword>
<keyword evidence="10" id="KW-1185">Reference proteome</keyword>
<dbReference type="PROSITE" id="PS00028">
    <property type="entry name" value="ZINC_FINGER_C2H2_1"/>
    <property type="match status" value="3"/>
</dbReference>
<proteinExistence type="predicted"/>
<dbReference type="InterPro" id="IPR013087">
    <property type="entry name" value="Znf_C2H2_type"/>
</dbReference>
<keyword evidence="6" id="KW-0539">Nucleus</keyword>
<evidence type="ECO:0000256" key="4">
    <source>
        <dbReference type="ARBA" id="ARBA00022771"/>
    </source>
</evidence>
<evidence type="ECO:0000256" key="1">
    <source>
        <dbReference type="ARBA" id="ARBA00004123"/>
    </source>
</evidence>
<feature type="domain" description="C2H2-type" evidence="8">
    <location>
        <begin position="161"/>
        <end position="188"/>
    </location>
</feature>
<keyword evidence="5" id="KW-0862">Zinc</keyword>
<evidence type="ECO:0000313" key="10">
    <source>
        <dbReference type="Proteomes" id="UP000299102"/>
    </source>
</evidence>
<evidence type="ECO:0000256" key="6">
    <source>
        <dbReference type="ARBA" id="ARBA00023242"/>
    </source>
</evidence>
<gene>
    <name evidence="9" type="primary">GZF1</name>
    <name evidence="9" type="ORF">EVAR_76570_1</name>
</gene>
<dbReference type="OrthoDB" id="8922241at2759"/>
<dbReference type="PANTHER" id="PTHR24394:SF29">
    <property type="entry name" value="MYONEURIN"/>
    <property type="match status" value="1"/>
</dbReference>
<organism evidence="9 10">
    <name type="scientific">Eumeta variegata</name>
    <name type="common">Bagworm moth</name>
    <name type="synonym">Eumeta japonica</name>
    <dbReference type="NCBI Taxonomy" id="151549"/>
    <lineage>
        <taxon>Eukaryota</taxon>
        <taxon>Metazoa</taxon>
        <taxon>Ecdysozoa</taxon>
        <taxon>Arthropoda</taxon>
        <taxon>Hexapoda</taxon>
        <taxon>Insecta</taxon>
        <taxon>Pterygota</taxon>
        <taxon>Neoptera</taxon>
        <taxon>Endopterygota</taxon>
        <taxon>Lepidoptera</taxon>
        <taxon>Glossata</taxon>
        <taxon>Ditrysia</taxon>
        <taxon>Tineoidea</taxon>
        <taxon>Psychidae</taxon>
        <taxon>Oiketicinae</taxon>
        <taxon>Eumeta</taxon>
    </lineage>
</organism>
<keyword evidence="3" id="KW-0677">Repeat</keyword>
<dbReference type="GO" id="GO:0005634">
    <property type="term" value="C:nucleus"/>
    <property type="evidence" value="ECO:0007669"/>
    <property type="project" value="UniProtKB-SubCell"/>
</dbReference>
<reference evidence="9 10" key="1">
    <citation type="journal article" date="2019" name="Commun. Biol.">
        <title>The bagworm genome reveals a unique fibroin gene that provides high tensile strength.</title>
        <authorList>
            <person name="Kono N."/>
            <person name="Nakamura H."/>
            <person name="Ohtoshi R."/>
            <person name="Tomita M."/>
            <person name="Numata K."/>
            <person name="Arakawa K."/>
        </authorList>
    </citation>
    <scope>NUCLEOTIDE SEQUENCE [LARGE SCALE GENOMIC DNA]</scope>
</reference>
<dbReference type="PROSITE" id="PS50157">
    <property type="entry name" value="ZINC_FINGER_C2H2_2"/>
    <property type="match status" value="3"/>
</dbReference>
<name>A0A4C1T4X4_EUMVA</name>
<feature type="domain" description="C2H2-type" evidence="8">
    <location>
        <begin position="131"/>
        <end position="158"/>
    </location>
</feature>
<evidence type="ECO:0000256" key="2">
    <source>
        <dbReference type="ARBA" id="ARBA00022723"/>
    </source>
</evidence>
<dbReference type="FunFam" id="3.30.160.60:FF:000065">
    <property type="entry name" value="B-cell CLL/lymphoma 6, member B"/>
    <property type="match status" value="1"/>
</dbReference>
<dbReference type="AlphaFoldDB" id="A0A4C1T4X4"/>
<evidence type="ECO:0000259" key="8">
    <source>
        <dbReference type="PROSITE" id="PS50157"/>
    </source>
</evidence>
<dbReference type="FunFam" id="3.30.160.60:FF:000744">
    <property type="entry name" value="zinc finger E-box-binding homeobox 1"/>
    <property type="match status" value="1"/>
</dbReference>
<evidence type="ECO:0000256" key="5">
    <source>
        <dbReference type="ARBA" id="ARBA00022833"/>
    </source>
</evidence>
<dbReference type="Proteomes" id="UP000299102">
    <property type="component" value="Unassembled WGS sequence"/>
</dbReference>
<evidence type="ECO:0000256" key="3">
    <source>
        <dbReference type="ARBA" id="ARBA00022737"/>
    </source>
</evidence>
<comment type="caution">
    <text evidence="9">The sequence shown here is derived from an EMBL/GenBank/DDBJ whole genome shotgun (WGS) entry which is preliminary data.</text>
</comment>
<keyword evidence="4 7" id="KW-0863">Zinc-finger</keyword>
<dbReference type="GO" id="GO:0008270">
    <property type="term" value="F:zinc ion binding"/>
    <property type="evidence" value="ECO:0007669"/>
    <property type="project" value="UniProtKB-KW"/>
</dbReference>
<dbReference type="SUPFAM" id="SSF57667">
    <property type="entry name" value="beta-beta-alpha zinc fingers"/>
    <property type="match status" value="1"/>
</dbReference>
<feature type="domain" description="C2H2-type" evidence="8">
    <location>
        <begin position="189"/>
        <end position="216"/>
    </location>
</feature>
<dbReference type="InterPro" id="IPR036236">
    <property type="entry name" value="Znf_C2H2_sf"/>
</dbReference>
<dbReference type="Gene3D" id="3.30.160.60">
    <property type="entry name" value="Classic Zinc Finger"/>
    <property type="match status" value="2"/>
</dbReference>
<protein>
    <submittedName>
        <fullName evidence="9">GDNF-inducible zinc finger protein 1</fullName>
    </submittedName>
</protein>
<comment type="subcellular location">
    <subcellularLocation>
        <location evidence="1">Nucleus</location>
    </subcellularLocation>
</comment>
<dbReference type="STRING" id="151549.A0A4C1T4X4"/>
<dbReference type="Pfam" id="PF00096">
    <property type="entry name" value="zf-C2H2"/>
    <property type="match status" value="1"/>
</dbReference>
<accession>A0A4C1T4X4</accession>
<dbReference type="GO" id="GO:0000981">
    <property type="term" value="F:DNA-binding transcription factor activity, RNA polymerase II-specific"/>
    <property type="evidence" value="ECO:0007669"/>
    <property type="project" value="TreeGrafter"/>
</dbReference>
<evidence type="ECO:0000256" key="7">
    <source>
        <dbReference type="PROSITE-ProRule" id="PRU00042"/>
    </source>
</evidence>
<dbReference type="SMART" id="SM00355">
    <property type="entry name" value="ZnF_C2H2"/>
    <property type="match status" value="3"/>
</dbReference>
<dbReference type="EMBL" id="BGZK01000036">
    <property type="protein sequence ID" value="GBP09573.1"/>
    <property type="molecule type" value="Genomic_DNA"/>
</dbReference>
<sequence length="343" mass="38692">MHSTVDAIAKPIVEETVVPFNNEKSVADIVHEEIVPAETSAVNNIQVQNQEDCEENMCSILAEKLINAGVLEVDGDTLNLSRTQKGMLELEMADGTVVTFQIQEESESEQEEAITVSLPSECVRWAQPMLYECLQCHQRFERRHSYLKHLERHQKEDKPKWCCVICGKQFPSRSALARHRRVHSGERPYHCEHCPRAFAQKEVLVRHSALHAAQTKLYNSLVCAGEAADGQLLPNDMANYMEYHVMGSVSQIRMKPGCVPSKFECQPDRRKRTSDSNERKYIAKSKEERLALTVFLTSSSKILPRFIAVVSGIFPPIITAIRVPSLVLHLLNSYALEAVTAIP</sequence>
<dbReference type="PANTHER" id="PTHR24394">
    <property type="entry name" value="ZINC FINGER PROTEIN"/>
    <property type="match status" value="1"/>
</dbReference>
<evidence type="ECO:0000313" key="9">
    <source>
        <dbReference type="EMBL" id="GBP09573.1"/>
    </source>
</evidence>